<sequence>MSEAPPRPPAAPLRGRAARVLRAAAGLAAAFADGLETAGWRPAATAAWRRSLKPALARRAAKPAPAATAAATAAPLREGVLFAGYAEGSLGLGQSLRLDLKAVEPTGLDFAVHPVSAGIETRRAGPFMAERTDRSGRYPVTLVEVASDQLPTVLAEIGPARLVGSRLILRTYWELPRAPAAWAPHLAGVSEIWAPTRFVADAFAGVFEGPIRHVPPAMEVPSLDAEGEPFALPPGRFHFLFSFDYFSYPTRKNPLGVIRAFRDAFPPTRGDVGLVVKSNGEAGHHPDVRTAMEAQAREDGRIRLVHGEIGRPAMLGLLRAADAYVSLHRSEGFGQGMAEAMLFAKPVIGTDYSGSTDFLTHETGFPVSYRLRPVAPGEYAWSAGQSWAEPDHEAAVEAMRFVADHPDEARRRGETARRSLAARYGLDPVGLVLARRLGALLAEAS</sequence>
<evidence type="ECO:0000313" key="1">
    <source>
        <dbReference type="EMBL" id="WAJ28699.1"/>
    </source>
</evidence>
<proteinExistence type="predicted"/>
<reference evidence="1" key="1">
    <citation type="submission" date="2022-11" db="EMBL/GenBank/DDBJ databases">
        <title>beta-Carotene-producing bacterium, Jeongeuplla avenae sp. nov., alleviates the salt stress of Arabidopsis seedlings.</title>
        <authorList>
            <person name="Jiang L."/>
            <person name="Lee J."/>
        </authorList>
    </citation>
    <scope>NUCLEOTIDE SEQUENCE</scope>
    <source>
        <strain evidence="1">DY_R2A_6</strain>
    </source>
</reference>
<gene>
    <name evidence="1" type="ORF">OXU80_00130</name>
</gene>
<name>A0ACD4NPM3_9HYPH</name>
<protein>
    <submittedName>
        <fullName evidence="1">Glycosyltransferase family 4 protein</fullName>
    </submittedName>
</protein>
<organism evidence="1 2">
    <name type="scientific">Antarcticirhabdus aurantiaca</name>
    <dbReference type="NCBI Taxonomy" id="2606717"/>
    <lineage>
        <taxon>Bacteria</taxon>
        <taxon>Pseudomonadati</taxon>
        <taxon>Pseudomonadota</taxon>
        <taxon>Alphaproteobacteria</taxon>
        <taxon>Hyphomicrobiales</taxon>
        <taxon>Aurantimonadaceae</taxon>
        <taxon>Antarcticirhabdus</taxon>
    </lineage>
</organism>
<dbReference type="Proteomes" id="UP001163223">
    <property type="component" value="Chromosome"/>
</dbReference>
<accession>A0ACD4NPM3</accession>
<evidence type="ECO:0000313" key="2">
    <source>
        <dbReference type="Proteomes" id="UP001163223"/>
    </source>
</evidence>
<dbReference type="EMBL" id="CP113520">
    <property type="protein sequence ID" value="WAJ28699.1"/>
    <property type="molecule type" value="Genomic_DNA"/>
</dbReference>
<keyword evidence="2" id="KW-1185">Reference proteome</keyword>